<evidence type="ECO:0000313" key="5">
    <source>
        <dbReference type="Proteomes" id="UP000011750"/>
    </source>
</evidence>
<gene>
    <name evidence="3" type="ORF">BRAA03T13323Z</name>
</gene>
<dbReference type="Pfam" id="PF22486">
    <property type="entry name" value="MATH_2"/>
    <property type="match status" value="2"/>
</dbReference>
<dbReference type="CDD" id="cd00121">
    <property type="entry name" value="MATH"/>
    <property type="match status" value="2"/>
</dbReference>
<feature type="signal peptide" evidence="1">
    <location>
        <begin position="1"/>
        <end position="25"/>
    </location>
</feature>
<dbReference type="OMA" id="HEVMASD"/>
<dbReference type="Gene3D" id="2.60.210.10">
    <property type="entry name" value="Apoptosis, Tumor Necrosis Factor Receptor Associated Protein 2, Chain A"/>
    <property type="match status" value="2"/>
</dbReference>
<organism evidence="4 5">
    <name type="scientific">Brassica campestris</name>
    <name type="common">Field mustard</name>
    <dbReference type="NCBI Taxonomy" id="3711"/>
    <lineage>
        <taxon>Eukaryota</taxon>
        <taxon>Viridiplantae</taxon>
        <taxon>Streptophyta</taxon>
        <taxon>Embryophyta</taxon>
        <taxon>Tracheophyta</taxon>
        <taxon>Spermatophyta</taxon>
        <taxon>Magnoliopsida</taxon>
        <taxon>eudicotyledons</taxon>
        <taxon>Gunneridae</taxon>
        <taxon>Pentapetalae</taxon>
        <taxon>rosids</taxon>
        <taxon>malvids</taxon>
        <taxon>Brassicales</taxon>
        <taxon>Brassicaceae</taxon>
        <taxon>Brassiceae</taxon>
        <taxon>Brassica</taxon>
    </lineage>
</organism>
<dbReference type="InterPro" id="IPR002083">
    <property type="entry name" value="MATH/TRAF_dom"/>
</dbReference>
<dbReference type="SUPFAM" id="SSF49599">
    <property type="entry name" value="TRAF domain-like"/>
    <property type="match status" value="2"/>
</dbReference>
<dbReference type="Proteomes" id="UP000011750">
    <property type="component" value="Chromosome A03"/>
</dbReference>
<dbReference type="EMBL" id="LR031572">
    <property type="protein sequence ID" value="VDC82105.1"/>
    <property type="molecule type" value="Genomic_DNA"/>
</dbReference>
<reference evidence="5" key="2">
    <citation type="journal article" date="2018" name="Hortic Res">
        <title>Improved Brassica rapa reference genome by single-molecule sequencing and chromosome conformation capture technologies.</title>
        <authorList>
            <person name="Zhang L."/>
            <person name="Cai X."/>
            <person name="Wu J."/>
            <person name="Liu M."/>
            <person name="Grob S."/>
            <person name="Cheng F."/>
            <person name="Liang J."/>
            <person name="Cai C."/>
            <person name="Liu Z."/>
            <person name="Liu B."/>
            <person name="Wang F."/>
            <person name="Li S."/>
            <person name="Liu F."/>
            <person name="Li X."/>
            <person name="Cheng L."/>
            <person name="Yang W."/>
            <person name="Li M.H."/>
            <person name="Grossniklaus U."/>
            <person name="Zheng H."/>
            <person name="Wang X."/>
        </authorList>
    </citation>
    <scope>NUCLEOTIDE SEQUENCE [LARGE SCALE GENOMIC DNA]</scope>
    <source>
        <strain evidence="5">cv. Chiifu-401-42</strain>
    </source>
</reference>
<dbReference type="HOGENOM" id="CLU_040595_2_1_1"/>
<dbReference type="EnsemblPlants" id="Bra001786.1">
    <property type="protein sequence ID" value="Bra001786.1-P"/>
    <property type="gene ID" value="Bra001786"/>
</dbReference>
<accession>M4CC56</accession>
<feature type="domain" description="MATH" evidence="2">
    <location>
        <begin position="241"/>
        <end position="371"/>
    </location>
</feature>
<evidence type="ECO:0000256" key="1">
    <source>
        <dbReference type="SAM" id="SignalP"/>
    </source>
</evidence>
<protein>
    <recommendedName>
        <fullName evidence="2">MATH domain-containing protein</fullName>
    </recommendedName>
</protein>
<dbReference type="STRING" id="51351.M4CC56"/>
<name>M4CC56_BRACM</name>
<reference evidence="5" key="1">
    <citation type="journal article" date="2011" name="Nat. Genet.">
        <title>The genome of the mesopolyploid crop species Brassica rapa.</title>
        <authorList>
            <consortium name="Brassica rapa Genome Sequencing Project Consortium"/>
            <person name="Wang X."/>
            <person name="Wang H."/>
            <person name="Wang J."/>
            <person name="Sun R."/>
            <person name="Wu J."/>
            <person name="Liu S."/>
            <person name="Bai Y."/>
            <person name="Mun J.H."/>
            <person name="Bancroft I."/>
            <person name="Cheng F."/>
            <person name="Huang S."/>
            <person name="Li X."/>
            <person name="Hua W."/>
            <person name="Wang J."/>
            <person name="Wang X."/>
            <person name="Freeling M."/>
            <person name="Pires J.C."/>
            <person name="Paterson A.H."/>
            <person name="Chalhoub B."/>
            <person name="Wang B."/>
            <person name="Hayward A."/>
            <person name="Sharpe A.G."/>
            <person name="Park B.S."/>
            <person name="Weisshaar B."/>
            <person name="Liu B."/>
            <person name="Li B."/>
            <person name="Liu B."/>
            <person name="Tong C."/>
            <person name="Song C."/>
            <person name="Duran C."/>
            <person name="Peng C."/>
            <person name="Geng C."/>
            <person name="Koh C."/>
            <person name="Lin C."/>
            <person name="Edwards D."/>
            <person name="Mu D."/>
            <person name="Shen D."/>
            <person name="Soumpourou E."/>
            <person name="Li F."/>
            <person name="Fraser F."/>
            <person name="Conant G."/>
            <person name="Lassalle G."/>
            <person name="King G.J."/>
            <person name="Bonnema G."/>
            <person name="Tang H."/>
            <person name="Wang H."/>
            <person name="Belcram H."/>
            <person name="Zhou H."/>
            <person name="Hirakawa H."/>
            <person name="Abe H."/>
            <person name="Guo H."/>
            <person name="Wang H."/>
            <person name="Jin H."/>
            <person name="Parkin I.A."/>
            <person name="Batley J."/>
            <person name="Kim J.S."/>
            <person name="Just J."/>
            <person name="Li J."/>
            <person name="Xu J."/>
            <person name="Deng J."/>
            <person name="Kim J.A."/>
            <person name="Li J."/>
            <person name="Yu J."/>
            <person name="Meng J."/>
            <person name="Wang J."/>
            <person name="Min J."/>
            <person name="Poulain J."/>
            <person name="Wang J."/>
            <person name="Hatakeyama K."/>
            <person name="Wu K."/>
            <person name="Wang L."/>
            <person name="Fang L."/>
            <person name="Trick M."/>
            <person name="Links M.G."/>
            <person name="Zhao M."/>
            <person name="Jin M."/>
            <person name="Ramchiary N."/>
            <person name="Drou N."/>
            <person name="Berkman P.J."/>
            <person name="Cai Q."/>
            <person name="Huang Q."/>
            <person name="Li R."/>
            <person name="Tabata S."/>
            <person name="Cheng S."/>
            <person name="Zhang S."/>
            <person name="Zhang S."/>
            <person name="Huang S."/>
            <person name="Sato S."/>
            <person name="Sun S."/>
            <person name="Kwon S.J."/>
            <person name="Choi S.R."/>
            <person name="Lee T.H."/>
            <person name="Fan W."/>
            <person name="Zhao X."/>
            <person name="Tan X."/>
            <person name="Xu X."/>
            <person name="Wang Y."/>
            <person name="Qiu Y."/>
            <person name="Yin Y."/>
            <person name="Li Y."/>
            <person name="Du Y."/>
            <person name="Liao Y."/>
            <person name="Lim Y."/>
            <person name="Narusaka Y."/>
            <person name="Wang Y."/>
            <person name="Wang Z."/>
            <person name="Li Z."/>
            <person name="Wang Z."/>
            <person name="Xiong Z."/>
            <person name="Zhang Z."/>
        </authorList>
    </citation>
    <scope>NUCLEOTIDE SEQUENCE [LARGE SCALE GENOMIC DNA]</scope>
    <source>
        <strain evidence="5">cv. Chiifu-401-42</strain>
    </source>
</reference>
<reference evidence="3" key="3">
    <citation type="submission" date="2018-11" db="EMBL/GenBank/DDBJ databases">
        <authorList>
            <consortium name="Genoscope - CEA"/>
            <person name="William W."/>
        </authorList>
    </citation>
    <scope>NUCLEOTIDE SEQUENCE</scope>
</reference>
<proteinExistence type="predicted"/>
<dbReference type="PANTHER" id="PTHR46162">
    <property type="entry name" value="TRAF-LIKE FAMILY PROTEIN"/>
    <property type="match status" value="1"/>
</dbReference>
<dbReference type="InParanoid" id="M4CC56"/>
<sequence>MKSYYTYTIYVVYLLFCLLITSASAQSLIRQSTDDRNTPLQQENGAKAVSILGEAHYLDKDDLEISSSDYKVSPSNQVTGMRSRPPMSYSLKMESFNTLLQSNNTERYESRPFPVGGYNWSLIVYPNGNREDSGSGFISLYVAIDNSTLVSSHQEVFADLRFYVFKRTERKFFTVQDTNVWRYNIFKTMWGFPRVLPLDTFRNPSNGYLFNGDHCEFGVDVTIHTPFQRSELFTVARNFPNPRFTWNIQRFSTLLGETYFSDVFSIGGRNWNIQVHPSGAVTGEGRALSMYLLLNANERFRPYEKIYVRAQLRVLNQRASSQWRTIERPIDHWFTGPGLGWGYDEFVPLADLRDPERGYLVNDKLMVQVEMEAISSTSFGTGASSFLVELTPVHPLALP</sequence>
<dbReference type="Gramene" id="Bra001786.1">
    <property type="protein sequence ID" value="Bra001786.1-P"/>
    <property type="gene ID" value="Bra001786"/>
</dbReference>
<evidence type="ECO:0000313" key="3">
    <source>
        <dbReference type="EMBL" id="VDC82105.1"/>
    </source>
</evidence>
<dbReference type="FunFam" id="2.60.210.10:FF:000013">
    <property type="entry name" value="TRAF-like family protein"/>
    <property type="match status" value="1"/>
</dbReference>
<dbReference type="AlphaFoldDB" id="M4CC56"/>
<feature type="chain" id="PRO_5042457129" description="MATH domain-containing protein" evidence="1">
    <location>
        <begin position="26"/>
        <end position="399"/>
    </location>
</feature>
<feature type="domain" description="MATH" evidence="2">
    <location>
        <begin position="86"/>
        <end position="221"/>
    </location>
</feature>
<dbReference type="PROSITE" id="PS50144">
    <property type="entry name" value="MATH"/>
    <property type="match status" value="2"/>
</dbReference>
<dbReference type="eggNOG" id="KOG1987">
    <property type="taxonomic scope" value="Eukaryota"/>
</dbReference>
<evidence type="ECO:0000259" key="2">
    <source>
        <dbReference type="PROSITE" id="PS50144"/>
    </source>
</evidence>
<keyword evidence="5" id="KW-1185">Reference proteome</keyword>
<dbReference type="SMART" id="SM00061">
    <property type="entry name" value="MATH"/>
    <property type="match status" value="2"/>
</dbReference>
<dbReference type="PANTHER" id="PTHR46162:SF31">
    <property type="entry name" value="MATH DOMAIN-CONTAINING PROTEIN"/>
    <property type="match status" value="1"/>
</dbReference>
<reference evidence="4" key="4">
    <citation type="submission" date="2023-03" db="UniProtKB">
        <authorList>
            <consortium name="EnsemblPlants"/>
        </authorList>
    </citation>
    <scope>IDENTIFICATION</scope>
    <source>
        <strain evidence="4">cv. Chiifu-401-42</strain>
    </source>
</reference>
<accession>A0A3P5ZZ34</accession>
<keyword evidence="1" id="KW-0732">Signal</keyword>
<evidence type="ECO:0000313" key="4">
    <source>
        <dbReference type="EnsemblPlants" id="Bra001786.1-P"/>
    </source>
</evidence>
<dbReference type="InterPro" id="IPR008974">
    <property type="entry name" value="TRAF-like"/>
</dbReference>